<organism evidence="2 3">
    <name type="scientific">Lasius niger</name>
    <name type="common">Black garden ant</name>
    <dbReference type="NCBI Taxonomy" id="67767"/>
    <lineage>
        <taxon>Eukaryota</taxon>
        <taxon>Metazoa</taxon>
        <taxon>Ecdysozoa</taxon>
        <taxon>Arthropoda</taxon>
        <taxon>Hexapoda</taxon>
        <taxon>Insecta</taxon>
        <taxon>Pterygota</taxon>
        <taxon>Neoptera</taxon>
        <taxon>Endopterygota</taxon>
        <taxon>Hymenoptera</taxon>
        <taxon>Apocrita</taxon>
        <taxon>Aculeata</taxon>
        <taxon>Formicoidea</taxon>
        <taxon>Formicidae</taxon>
        <taxon>Formicinae</taxon>
        <taxon>Lasius</taxon>
        <taxon>Lasius</taxon>
    </lineage>
</organism>
<dbReference type="PANTHER" id="PTHR11552:SF217">
    <property type="entry name" value="GLUCOSE DEHYDROGENASE [FAD, QUINONE]"/>
    <property type="match status" value="1"/>
</dbReference>
<keyword evidence="3" id="KW-1185">Reference proteome</keyword>
<dbReference type="Proteomes" id="UP000036403">
    <property type="component" value="Unassembled WGS sequence"/>
</dbReference>
<sequence>MINTKYADPREDHPDVQLIFGGYLADCAETGMVGEKKGSNRSIYIIPTILHPKSRGYLRLRNNDPLSKPLIYPKYLTHADDAAALVEAVKFSIRLSETEALKKY</sequence>
<feature type="domain" description="Glucose-methanol-choline oxidoreductase C-terminal" evidence="1">
    <location>
        <begin position="52"/>
        <end position="99"/>
    </location>
</feature>
<dbReference type="GO" id="GO:0016614">
    <property type="term" value="F:oxidoreductase activity, acting on CH-OH group of donors"/>
    <property type="evidence" value="ECO:0007669"/>
    <property type="project" value="InterPro"/>
</dbReference>
<dbReference type="Pfam" id="PF05199">
    <property type="entry name" value="GMC_oxred_C"/>
    <property type="match status" value="1"/>
</dbReference>
<comment type="caution">
    <text evidence="2">The sequence shown here is derived from an EMBL/GenBank/DDBJ whole genome shotgun (WGS) entry which is preliminary data.</text>
</comment>
<dbReference type="STRING" id="67767.A0A0J7KWV9"/>
<protein>
    <submittedName>
        <fullName evidence="2">Glucose dehydrogenase</fullName>
    </submittedName>
</protein>
<accession>A0A0J7KWV9</accession>
<dbReference type="OrthoDB" id="269227at2759"/>
<dbReference type="SUPFAM" id="SSF54373">
    <property type="entry name" value="FAD-linked reductases, C-terminal domain"/>
    <property type="match status" value="1"/>
</dbReference>
<evidence type="ECO:0000259" key="1">
    <source>
        <dbReference type="Pfam" id="PF05199"/>
    </source>
</evidence>
<dbReference type="AlphaFoldDB" id="A0A0J7KWV9"/>
<dbReference type="PANTHER" id="PTHR11552">
    <property type="entry name" value="GLUCOSE-METHANOL-CHOLINE GMC OXIDOREDUCTASE"/>
    <property type="match status" value="1"/>
</dbReference>
<reference evidence="2 3" key="1">
    <citation type="submission" date="2015-04" db="EMBL/GenBank/DDBJ databases">
        <title>Lasius niger genome sequencing.</title>
        <authorList>
            <person name="Konorov E.A."/>
            <person name="Nikitin M.A."/>
            <person name="Kirill M.V."/>
            <person name="Chang P."/>
        </authorList>
    </citation>
    <scope>NUCLEOTIDE SEQUENCE [LARGE SCALE GENOMIC DNA]</scope>
    <source>
        <tissue evidence="2">Whole</tissue>
    </source>
</reference>
<proteinExistence type="predicted"/>
<name>A0A0J7KWV9_LASNI</name>
<dbReference type="InterPro" id="IPR012132">
    <property type="entry name" value="GMC_OxRdtase"/>
</dbReference>
<dbReference type="GO" id="GO:0050660">
    <property type="term" value="F:flavin adenine dinucleotide binding"/>
    <property type="evidence" value="ECO:0007669"/>
    <property type="project" value="InterPro"/>
</dbReference>
<dbReference type="Gene3D" id="3.30.560.10">
    <property type="entry name" value="Glucose Oxidase, domain 3"/>
    <property type="match status" value="1"/>
</dbReference>
<dbReference type="EMBL" id="LBMM01002471">
    <property type="protein sequence ID" value="KMQ94788.1"/>
    <property type="molecule type" value="Genomic_DNA"/>
</dbReference>
<gene>
    <name evidence="2" type="ORF">RF55_5042</name>
</gene>
<dbReference type="PaxDb" id="67767-A0A0J7KWV9"/>
<dbReference type="InterPro" id="IPR007867">
    <property type="entry name" value="GMC_OxRtase_C"/>
</dbReference>
<evidence type="ECO:0000313" key="2">
    <source>
        <dbReference type="EMBL" id="KMQ94788.1"/>
    </source>
</evidence>
<evidence type="ECO:0000313" key="3">
    <source>
        <dbReference type="Proteomes" id="UP000036403"/>
    </source>
</evidence>